<dbReference type="Pfam" id="PF00990">
    <property type="entry name" value="GGDEF"/>
    <property type="match status" value="1"/>
</dbReference>
<dbReference type="CDD" id="cd01949">
    <property type="entry name" value="GGDEF"/>
    <property type="match status" value="1"/>
</dbReference>
<sequence>MTAPVRMVLMLLVALAGLMPAGALAHPLTVREQCHAEASAQESYASVSLDPRRWTCSADNYSIDSEVVFIRFRLDQTSPLPASFVTHAATFARVDLAVLDRDGTMRSLSYPEREARHLGSGPVVSVQLPPVTRNSEWVVARITGPWSKTVVSQARLDDDPEGTGWDLGEIVAMAMICGMLVLPLLFNGGFYVILRQQYVLWHLVLITAMLLQALVGTGFIHLIADLPTFAEGAVSTFCYGTIGASALMFTGTFLEPHALDRAVQRGLRLTAAAVFGIGAFTMLPFNALRLWSTLAIYLAMIATIVMLVTAQVHAWRRGSNLVWFQIAGWTPTVLVGVWRIGCYLFPAGHPTDSIVPYELSLAVEVVASSIGIISRIVVLRRERDDATALAQELEGEARRDPLTGLWNRHAIEARFRDLVRDGFRTMAVIDLDHFKAVNDSHGHDVGDKVLKAAAGALVFDADTRAIRMGGEEFLLLLRGPDSAERAERCRRAITTRVAAGVPGLDRMVTASMGLVEHDPRGALQADFATLYRQCDKLLYEAKRLGRNRTMREKMTSFAPDAALAI</sequence>
<evidence type="ECO:0000256" key="4">
    <source>
        <dbReference type="SAM" id="SignalP"/>
    </source>
</evidence>
<evidence type="ECO:0000259" key="5">
    <source>
        <dbReference type="PROSITE" id="PS50887"/>
    </source>
</evidence>
<evidence type="ECO:0000256" key="1">
    <source>
        <dbReference type="ARBA" id="ARBA00012528"/>
    </source>
</evidence>
<evidence type="ECO:0000256" key="3">
    <source>
        <dbReference type="SAM" id="Phobius"/>
    </source>
</evidence>
<feature type="transmembrane region" description="Helical" evidence="3">
    <location>
        <begin position="266"/>
        <end position="285"/>
    </location>
</feature>
<dbReference type="SUPFAM" id="SSF55073">
    <property type="entry name" value="Nucleotide cyclase"/>
    <property type="match status" value="1"/>
</dbReference>
<dbReference type="PROSITE" id="PS50887">
    <property type="entry name" value="GGDEF"/>
    <property type="match status" value="1"/>
</dbReference>
<evidence type="ECO:0000256" key="2">
    <source>
        <dbReference type="ARBA" id="ARBA00034247"/>
    </source>
</evidence>
<dbReference type="NCBIfam" id="TIGR00254">
    <property type="entry name" value="GGDEF"/>
    <property type="match status" value="1"/>
</dbReference>
<feature type="chain" id="PRO_5046747491" description="diguanylate cyclase" evidence="4">
    <location>
        <begin position="26"/>
        <end position="565"/>
    </location>
</feature>
<feature type="transmembrane region" description="Helical" evidence="3">
    <location>
        <begin position="200"/>
        <end position="222"/>
    </location>
</feature>
<feature type="signal peptide" evidence="4">
    <location>
        <begin position="1"/>
        <end position="25"/>
    </location>
</feature>
<dbReference type="InterPro" id="IPR050469">
    <property type="entry name" value="Diguanylate_Cyclase"/>
</dbReference>
<accession>A0ABT6CGV7</accession>
<proteinExistence type="predicted"/>
<dbReference type="InterPro" id="IPR043128">
    <property type="entry name" value="Rev_trsase/Diguanyl_cyclase"/>
</dbReference>
<dbReference type="InterPro" id="IPR029787">
    <property type="entry name" value="Nucleotide_cyclase"/>
</dbReference>
<dbReference type="RefSeq" id="WP_277276574.1">
    <property type="nucleotide sequence ID" value="NZ_JAROCY010000006.1"/>
</dbReference>
<dbReference type="SMART" id="SM00267">
    <property type="entry name" value="GGDEF"/>
    <property type="match status" value="1"/>
</dbReference>
<dbReference type="EMBL" id="JAROCY010000006">
    <property type="protein sequence ID" value="MDF8333164.1"/>
    <property type="molecule type" value="Genomic_DNA"/>
</dbReference>
<comment type="catalytic activity">
    <reaction evidence="2">
        <text>2 GTP = 3',3'-c-di-GMP + 2 diphosphate</text>
        <dbReference type="Rhea" id="RHEA:24898"/>
        <dbReference type="ChEBI" id="CHEBI:33019"/>
        <dbReference type="ChEBI" id="CHEBI:37565"/>
        <dbReference type="ChEBI" id="CHEBI:58805"/>
        <dbReference type="EC" id="2.7.7.65"/>
    </reaction>
</comment>
<protein>
    <recommendedName>
        <fullName evidence="1">diguanylate cyclase</fullName>
        <ecNumber evidence="1">2.7.7.65</ecNumber>
    </recommendedName>
</protein>
<feature type="transmembrane region" description="Helical" evidence="3">
    <location>
        <begin position="291"/>
        <end position="309"/>
    </location>
</feature>
<evidence type="ECO:0000313" key="6">
    <source>
        <dbReference type="EMBL" id="MDF8333164.1"/>
    </source>
</evidence>
<dbReference type="InterPro" id="IPR000160">
    <property type="entry name" value="GGDEF_dom"/>
</dbReference>
<gene>
    <name evidence="6" type="ORF">POM99_08135</name>
</gene>
<keyword evidence="3" id="KW-0812">Transmembrane</keyword>
<dbReference type="InterPro" id="IPR011623">
    <property type="entry name" value="7TMR_DISM_rcpt_extracell_dom1"/>
</dbReference>
<feature type="transmembrane region" description="Helical" evidence="3">
    <location>
        <begin position="170"/>
        <end position="193"/>
    </location>
</feature>
<dbReference type="EC" id="2.7.7.65" evidence="1"/>
<dbReference type="Pfam" id="PF07695">
    <property type="entry name" value="7TMR-DISM_7TM"/>
    <property type="match status" value="1"/>
</dbReference>
<keyword evidence="3" id="KW-1133">Transmembrane helix</keyword>
<name>A0ABT6CGV7_9SPHN</name>
<keyword evidence="7" id="KW-1185">Reference proteome</keyword>
<dbReference type="PANTHER" id="PTHR45138:SF9">
    <property type="entry name" value="DIGUANYLATE CYCLASE DGCM-RELATED"/>
    <property type="match status" value="1"/>
</dbReference>
<keyword evidence="3" id="KW-0472">Membrane</keyword>
<dbReference type="PANTHER" id="PTHR45138">
    <property type="entry name" value="REGULATORY COMPONENTS OF SENSORY TRANSDUCTION SYSTEM"/>
    <property type="match status" value="1"/>
</dbReference>
<reference evidence="6 7" key="1">
    <citation type="submission" date="2023-03" db="EMBL/GenBank/DDBJ databases">
        <title>Novosphingobium cyanobacteriorum sp. nov., isolated from a eutrophic reservoir during the Microcystis bloom period.</title>
        <authorList>
            <person name="Kang M."/>
            <person name="Le V."/>
            <person name="Ko S.-R."/>
            <person name="Lee S.-A."/>
            <person name="Ahn C.-Y."/>
        </authorList>
    </citation>
    <scope>NUCLEOTIDE SEQUENCE [LARGE SCALE GENOMIC DNA]</scope>
    <source>
        <strain evidence="6 7">HBC54</strain>
    </source>
</reference>
<organism evidence="6 7">
    <name type="scientific">Novosphingobium cyanobacteriorum</name>
    <dbReference type="NCBI Taxonomy" id="3024215"/>
    <lineage>
        <taxon>Bacteria</taxon>
        <taxon>Pseudomonadati</taxon>
        <taxon>Pseudomonadota</taxon>
        <taxon>Alphaproteobacteria</taxon>
        <taxon>Sphingomonadales</taxon>
        <taxon>Sphingomonadaceae</taxon>
        <taxon>Novosphingobium</taxon>
    </lineage>
</organism>
<dbReference type="Proteomes" id="UP001222770">
    <property type="component" value="Unassembled WGS sequence"/>
</dbReference>
<dbReference type="Gene3D" id="3.30.70.270">
    <property type="match status" value="1"/>
</dbReference>
<feature type="domain" description="GGDEF" evidence="5">
    <location>
        <begin position="422"/>
        <end position="554"/>
    </location>
</feature>
<keyword evidence="4" id="KW-0732">Signal</keyword>
<feature type="transmembrane region" description="Helical" evidence="3">
    <location>
        <begin position="361"/>
        <end position="378"/>
    </location>
</feature>
<evidence type="ECO:0000313" key="7">
    <source>
        <dbReference type="Proteomes" id="UP001222770"/>
    </source>
</evidence>
<feature type="transmembrane region" description="Helical" evidence="3">
    <location>
        <begin position="234"/>
        <end position="254"/>
    </location>
</feature>
<comment type="caution">
    <text evidence="6">The sequence shown here is derived from an EMBL/GenBank/DDBJ whole genome shotgun (WGS) entry which is preliminary data.</text>
</comment>
<feature type="transmembrane region" description="Helical" evidence="3">
    <location>
        <begin position="321"/>
        <end position="341"/>
    </location>
</feature>